<proteinExistence type="predicted"/>
<comment type="caution">
    <text evidence="2">The sequence shown here is derived from an EMBL/GenBank/DDBJ whole genome shotgun (WGS) entry which is preliminary data.</text>
</comment>
<evidence type="ECO:0000256" key="1">
    <source>
        <dbReference type="SAM" id="MobiDB-lite"/>
    </source>
</evidence>
<evidence type="ECO:0000313" key="3">
    <source>
        <dbReference type="Proteomes" id="UP000004835"/>
    </source>
</evidence>
<feature type="compositionally biased region" description="Polar residues" evidence="1">
    <location>
        <begin position="123"/>
        <end position="134"/>
    </location>
</feature>
<dbReference type="Gene3D" id="3.10.420.10">
    <property type="entry name" value="SecB-like"/>
    <property type="match status" value="1"/>
</dbReference>
<gene>
    <name evidence="2" type="ORF">HMPREF9087_2274</name>
</gene>
<dbReference type="Proteomes" id="UP000004835">
    <property type="component" value="Unassembled WGS sequence"/>
</dbReference>
<feature type="region of interest" description="Disordered" evidence="1">
    <location>
        <begin position="121"/>
        <end position="140"/>
    </location>
</feature>
<evidence type="ECO:0000313" key="2">
    <source>
        <dbReference type="EMBL" id="EGC69059.1"/>
    </source>
</evidence>
<sequence length="140" mass="16185">MNLVELKRQQPIVEAYHFDMKPKDKEMETKLNVGFAPLKVKDEEYMEKNSIIGARLEFQLVFPDYVLSGRVGQVNHILNRKVNSGEDLTKAETDRLVEPLFDIVKRLTYEVTEIVTDKPGLQLNFNTNSNPTQESTEEEK</sequence>
<dbReference type="InterPro" id="IPR009530">
    <property type="entry name" value="DUF1149"/>
</dbReference>
<organism evidence="2 3">
    <name type="scientific">Enterococcus casseliflavus ATCC 12755</name>
    <dbReference type="NCBI Taxonomy" id="888066"/>
    <lineage>
        <taxon>Bacteria</taxon>
        <taxon>Bacillati</taxon>
        <taxon>Bacillota</taxon>
        <taxon>Bacilli</taxon>
        <taxon>Lactobacillales</taxon>
        <taxon>Enterococcaceae</taxon>
        <taxon>Enterococcus</taxon>
    </lineage>
</organism>
<protein>
    <submittedName>
        <fullName evidence="2">Uncharacterized protein</fullName>
    </submittedName>
</protein>
<dbReference type="AlphaFoldDB" id="F0ELI2"/>
<dbReference type="SUPFAM" id="SSF54611">
    <property type="entry name" value="SecB-like"/>
    <property type="match status" value="1"/>
</dbReference>
<name>F0ELI2_ENTCA</name>
<dbReference type="InterPro" id="IPR035958">
    <property type="entry name" value="SecB-like_sf"/>
</dbReference>
<dbReference type="PIRSF" id="PIRSF031568">
    <property type="entry name" value="UCP031568"/>
    <property type="match status" value="1"/>
</dbReference>
<dbReference type="Pfam" id="PF06619">
    <property type="entry name" value="DUF1149"/>
    <property type="match status" value="1"/>
</dbReference>
<dbReference type="HOGENOM" id="CLU_141069_0_0_9"/>
<reference evidence="2 3" key="1">
    <citation type="submission" date="2011-01" db="EMBL/GenBank/DDBJ databases">
        <authorList>
            <person name="Muzny D."/>
            <person name="Qin X."/>
            <person name="Deng J."/>
            <person name="Jiang H."/>
            <person name="Liu Y."/>
            <person name="Qu J."/>
            <person name="Song X.-Z."/>
            <person name="Zhang L."/>
            <person name="Thornton R."/>
            <person name="Coyle M."/>
            <person name="Francisco L."/>
            <person name="Jackson L."/>
            <person name="Javaid M."/>
            <person name="Korchina V."/>
            <person name="Kovar C."/>
            <person name="Mata R."/>
            <person name="Mathew T."/>
            <person name="Ngo R."/>
            <person name="Nguyen L."/>
            <person name="Nguyen N."/>
            <person name="Okwuonu G."/>
            <person name="Ongeri F."/>
            <person name="Pham C."/>
            <person name="Simmons D."/>
            <person name="Wilczek-Boney K."/>
            <person name="Hale W."/>
            <person name="Jakkamsetti A."/>
            <person name="Pham P."/>
            <person name="Ruth R."/>
            <person name="San Lucas F."/>
            <person name="Warren J."/>
            <person name="Zhang J."/>
            <person name="Zhao Z."/>
            <person name="Zhou C."/>
            <person name="Zhu D."/>
            <person name="Lee S."/>
            <person name="Bess C."/>
            <person name="Blankenburg K."/>
            <person name="Forbes L."/>
            <person name="Fu Q."/>
            <person name="Gubbala S."/>
            <person name="Hirani K."/>
            <person name="Jayaseelan J.C."/>
            <person name="Lara F."/>
            <person name="Munidasa M."/>
            <person name="Palculict T."/>
            <person name="Patil S."/>
            <person name="Pu L.-L."/>
            <person name="Saada N."/>
            <person name="Tang L."/>
            <person name="Weissenberger G."/>
            <person name="Zhu Y."/>
            <person name="Hemphill L."/>
            <person name="Shang Y."/>
            <person name="Youmans B."/>
            <person name="Ayvaz T."/>
            <person name="Ross M."/>
            <person name="Santibanez J."/>
            <person name="Aqrawi P."/>
            <person name="Gross S."/>
            <person name="Joshi V."/>
            <person name="Fowler G."/>
            <person name="Nazareth L."/>
            <person name="Reid J."/>
            <person name="Worley K."/>
            <person name="Petrosino J."/>
            <person name="Highlander S."/>
            <person name="Gibbs R."/>
        </authorList>
    </citation>
    <scope>NUCLEOTIDE SEQUENCE [LARGE SCALE GENOMIC DNA]</scope>
    <source>
        <strain evidence="2 3">ATCC 12755</strain>
    </source>
</reference>
<accession>F0ELI2</accession>
<dbReference type="EMBL" id="AEWT01000020">
    <property type="protein sequence ID" value="EGC69059.1"/>
    <property type="molecule type" value="Genomic_DNA"/>
</dbReference>